<gene>
    <name evidence="5" type="ORF">UFOPK3564_01587</name>
</gene>
<dbReference type="GO" id="GO:0003700">
    <property type="term" value="F:DNA-binding transcription factor activity"/>
    <property type="evidence" value="ECO:0007669"/>
    <property type="project" value="TreeGrafter"/>
</dbReference>
<proteinExistence type="predicted"/>
<evidence type="ECO:0000256" key="1">
    <source>
        <dbReference type="ARBA" id="ARBA00023015"/>
    </source>
</evidence>
<protein>
    <submittedName>
        <fullName evidence="5">Unannotated protein</fullName>
    </submittedName>
</protein>
<sequence length="198" mass="21327">MPERTGPPGRRPRADAQRNRSHILDVAEGYFAEHGIAGSLDAIARRAGVGPGTLYRHFPNRDALLAALLEARNAELVSRRDRIHDEAADATEALERWLEALGDWVAAFDGLPEPLRAALREESSPLALTCEGFITTTDDFVRAARDEGGARPGVRGRDVFLGVLAMAWVRGAAMADDQAPPALDALLRTGWAAPADEA</sequence>
<reference evidence="5" key="1">
    <citation type="submission" date="2020-05" db="EMBL/GenBank/DDBJ databases">
        <authorList>
            <person name="Chiriac C."/>
            <person name="Salcher M."/>
            <person name="Ghai R."/>
            <person name="Kavagutti S V."/>
        </authorList>
    </citation>
    <scope>NUCLEOTIDE SEQUENCE</scope>
</reference>
<evidence type="ECO:0000259" key="4">
    <source>
        <dbReference type="PROSITE" id="PS50977"/>
    </source>
</evidence>
<dbReference type="PANTHER" id="PTHR30055:SF234">
    <property type="entry name" value="HTH-TYPE TRANSCRIPTIONAL REGULATOR BETI"/>
    <property type="match status" value="1"/>
</dbReference>
<feature type="domain" description="HTH tetR-type" evidence="4">
    <location>
        <begin position="17"/>
        <end position="76"/>
    </location>
</feature>
<dbReference type="InterPro" id="IPR001647">
    <property type="entry name" value="HTH_TetR"/>
</dbReference>
<dbReference type="EMBL" id="CAFBMK010000083">
    <property type="protein sequence ID" value="CAB4916385.1"/>
    <property type="molecule type" value="Genomic_DNA"/>
</dbReference>
<evidence type="ECO:0000313" key="5">
    <source>
        <dbReference type="EMBL" id="CAB4916385.1"/>
    </source>
</evidence>
<keyword evidence="3" id="KW-0804">Transcription</keyword>
<evidence type="ECO:0000256" key="2">
    <source>
        <dbReference type="ARBA" id="ARBA00023125"/>
    </source>
</evidence>
<dbReference type="AlphaFoldDB" id="A0A6J7HIR4"/>
<dbReference type="PANTHER" id="PTHR30055">
    <property type="entry name" value="HTH-TYPE TRANSCRIPTIONAL REGULATOR RUTR"/>
    <property type="match status" value="1"/>
</dbReference>
<dbReference type="InterPro" id="IPR009057">
    <property type="entry name" value="Homeodomain-like_sf"/>
</dbReference>
<dbReference type="Pfam" id="PF00440">
    <property type="entry name" value="TetR_N"/>
    <property type="match status" value="1"/>
</dbReference>
<dbReference type="Pfam" id="PF21597">
    <property type="entry name" value="TetR_C_43"/>
    <property type="match status" value="1"/>
</dbReference>
<dbReference type="InterPro" id="IPR049445">
    <property type="entry name" value="TetR_SbtR-like_C"/>
</dbReference>
<dbReference type="PRINTS" id="PR00455">
    <property type="entry name" value="HTHTETR"/>
</dbReference>
<keyword evidence="1" id="KW-0805">Transcription regulation</keyword>
<dbReference type="SUPFAM" id="SSF46689">
    <property type="entry name" value="Homeodomain-like"/>
    <property type="match status" value="1"/>
</dbReference>
<organism evidence="5">
    <name type="scientific">freshwater metagenome</name>
    <dbReference type="NCBI Taxonomy" id="449393"/>
    <lineage>
        <taxon>unclassified sequences</taxon>
        <taxon>metagenomes</taxon>
        <taxon>ecological metagenomes</taxon>
    </lineage>
</organism>
<dbReference type="Gene3D" id="1.10.357.10">
    <property type="entry name" value="Tetracycline Repressor, domain 2"/>
    <property type="match status" value="1"/>
</dbReference>
<dbReference type="GO" id="GO:0000976">
    <property type="term" value="F:transcription cis-regulatory region binding"/>
    <property type="evidence" value="ECO:0007669"/>
    <property type="project" value="TreeGrafter"/>
</dbReference>
<name>A0A6J7HIR4_9ZZZZ</name>
<accession>A0A6J7HIR4</accession>
<dbReference type="InterPro" id="IPR050109">
    <property type="entry name" value="HTH-type_TetR-like_transc_reg"/>
</dbReference>
<dbReference type="PROSITE" id="PS50977">
    <property type="entry name" value="HTH_TETR_2"/>
    <property type="match status" value="1"/>
</dbReference>
<keyword evidence="2" id="KW-0238">DNA-binding</keyword>
<evidence type="ECO:0000256" key="3">
    <source>
        <dbReference type="ARBA" id="ARBA00023163"/>
    </source>
</evidence>